<organism evidence="5 6">
    <name type="scientific">Ammoniphilus resinae</name>
    <dbReference type="NCBI Taxonomy" id="861532"/>
    <lineage>
        <taxon>Bacteria</taxon>
        <taxon>Bacillati</taxon>
        <taxon>Bacillota</taxon>
        <taxon>Bacilli</taxon>
        <taxon>Bacillales</taxon>
        <taxon>Paenibacillaceae</taxon>
        <taxon>Aneurinibacillus group</taxon>
        <taxon>Ammoniphilus</taxon>
    </lineage>
</organism>
<evidence type="ECO:0000313" key="6">
    <source>
        <dbReference type="Proteomes" id="UP001519343"/>
    </source>
</evidence>
<dbReference type="Proteomes" id="UP001519343">
    <property type="component" value="Unassembled WGS sequence"/>
</dbReference>
<sequence length="254" mass="27689">MNNIVKQKLINGEPCLGGFVGIYSPALIEIMGYAGFEFVVIDDEHGAFSYSELEDMIRTAENVNMIPIVRVSYDPSSIQKALDRGAKGIHVPMVNTKEDAEMVVKKAKFPPIGQRGTAYSIRAARFGKDSGKAYLDAANEDVLILAHIETMEAAENFEEIMSVPGIDVAFLGPTDLSVSMGYTVEGAKHPEVQRVLTDLYEKGRKMGVPVGTLSGNTESSIHEFKRGATYVAVAATTVMSQTFSQLVRMTKENI</sequence>
<dbReference type="InterPro" id="IPR040442">
    <property type="entry name" value="Pyrv_kinase-like_dom_sf"/>
</dbReference>
<evidence type="ECO:0000256" key="2">
    <source>
        <dbReference type="ARBA" id="ARBA00022723"/>
    </source>
</evidence>
<dbReference type="SUPFAM" id="SSF51621">
    <property type="entry name" value="Phosphoenolpyruvate/pyruvate domain"/>
    <property type="match status" value="1"/>
</dbReference>
<reference evidence="5 6" key="1">
    <citation type="submission" date="2021-03" db="EMBL/GenBank/DDBJ databases">
        <title>Genomic Encyclopedia of Type Strains, Phase IV (KMG-IV): sequencing the most valuable type-strain genomes for metagenomic binning, comparative biology and taxonomic classification.</title>
        <authorList>
            <person name="Goeker M."/>
        </authorList>
    </citation>
    <scope>NUCLEOTIDE SEQUENCE [LARGE SCALE GENOMIC DNA]</scope>
    <source>
        <strain evidence="5 6">DSM 24738</strain>
    </source>
</reference>
<dbReference type="Pfam" id="PF03328">
    <property type="entry name" value="HpcH_HpaI"/>
    <property type="match status" value="1"/>
</dbReference>
<dbReference type="RefSeq" id="WP_209808306.1">
    <property type="nucleotide sequence ID" value="NZ_JAGGKT010000001.1"/>
</dbReference>
<gene>
    <name evidence="5" type="ORF">J2Z37_000356</name>
</gene>
<keyword evidence="6" id="KW-1185">Reference proteome</keyword>
<evidence type="ECO:0000256" key="1">
    <source>
        <dbReference type="ARBA" id="ARBA00005568"/>
    </source>
</evidence>
<comment type="caution">
    <text evidence="5">The sequence shown here is derived from an EMBL/GenBank/DDBJ whole genome shotgun (WGS) entry which is preliminary data.</text>
</comment>
<feature type="domain" description="HpcH/HpaI aldolase/citrate lyase" evidence="4">
    <location>
        <begin position="19"/>
        <end position="236"/>
    </location>
</feature>
<evidence type="ECO:0000259" key="4">
    <source>
        <dbReference type="Pfam" id="PF03328"/>
    </source>
</evidence>
<evidence type="ECO:0000256" key="3">
    <source>
        <dbReference type="ARBA" id="ARBA00023239"/>
    </source>
</evidence>
<proteinExistence type="inferred from homology"/>
<dbReference type="InterPro" id="IPR050251">
    <property type="entry name" value="HpcH-HpaI_aldolase"/>
</dbReference>
<dbReference type="Gene3D" id="3.20.20.60">
    <property type="entry name" value="Phosphoenolpyruvate-binding domains"/>
    <property type="match status" value="1"/>
</dbReference>
<evidence type="ECO:0000313" key="5">
    <source>
        <dbReference type="EMBL" id="MBP1930369.1"/>
    </source>
</evidence>
<protein>
    <submittedName>
        <fullName evidence="5">4-hydroxy-2-oxoheptanedioate aldolase</fullName>
        <ecNumber evidence="5">4.1.2.52</ecNumber>
    </submittedName>
</protein>
<keyword evidence="2" id="KW-0479">Metal-binding</keyword>
<dbReference type="InterPro" id="IPR005000">
    <property type="entry name" value="Aldolase/citrate-lyase_domain"/>
</dbReference>
<dbReference type="PANTHER" id="PTHR30502">
    <property type="entry name" value="2-KETO-3-DEOXY-L-RHAMNONATE ALDOLASE"/>
    <property type="match status" value="1"/>
</dbReference>
<keyword evidence="3 5" id="KW-0456">Lyase</keyword>
<name>A0ABS4GJE2_9BACL</name>
<dbReference type="PANTHER" id="PTHR30502:SF0">
    <property type="entry name" value="PHOSPHOENOLPYRUVATE CARBOXYLASE FAMILY PROTEIN"/>
    <property type="match status" value="1"/>
</dbReference>
<accession>A0ABS4GJE2</accession>
<dbReference type="GO" id="GO:0016829">
    <property type="term" value="F:lyase activity"/>
    <property type="evidence" value="ECO:0007669"/>
    <property type="project" value="UniProtKB-KW"/>
</dbReference>
<dbReference type="InterPro" id="IPR015813">
    <property type="entry name" value="Pyrv/PenolPyrv_kinase-like_dom"/>
</dbReference>
<dbReference type="EMBL" id="JAGGKT010000001">
    <property type="protein sequence ID" value="MBP1930369.1"/>
    <property type="molecule type" value="Genomic_DNA"/>
</dbReference>
<comment type="similarity">
    <text evidence="1">Belongs to the HpcH/HpaI aldolase family.</text>
</comment>
<dbReference type="EC" id="4.1.2.52" evidence="5"/>